<gene>
    <name evidence="1" type="ORF">CHT98_06950</name>
</gene>
<dbReference type="EMBL" id="NOWT01000004">
    <property type="protein sequence ID" value="OYD85262.1"/>
    <property type="molecule type" value="Genomic_DNA"/>
</dbReference>
<keyword evidence="1" id="KW-0614">Plasmid</keyword>
<name>A0A235HHX0_AZOBR</name>
<sequence length="111" mass="12058">MGACGSRLAAAPATATANRKAIAETTSPKAANPFGLDPQSVRMFLPTNARGKTLSRSSCECACFGRHAHRKKAAHQFGSRRSLFGRKRNQVAGEDMRPLRLTARKQSELFL</sequence>
<proteinExistence type="predicted"/>
<evidence type="ECO:0000313" key="2">
    <source>
        <dbReference type="Proteomes" id="UP000215367"/>
    </source>
</evidence>
<accession>A0A235HHX0</accession>
<reference evidence="1 2" key="1">
    <citation type="submission" date="2017-07" db="EMBL/GenBank/DDBJ databases">
        <title>Whole genome sequence of Azospirillum brasilense 2A1, a potential biofertilizer strain.</title>
        <authorList>
            <person name="Fontana C.A."/>
            <person name="Toffoli L.M."/>
            <person name="Salazar S.M."/>
            <person name="Puglisi E."/>
            <person name="Pedraza R."/>
            <person name="Bassi D."/>
            <person name="Cocconcelli P.S."/>
        </authorList>
    </citation>
    <scope>NUCLEOTIDE SEQUENCE [LARGE SCALE GENOMIC DNA]</scope>
    <source>
        <strain evidence="1 2">2A1</strain>
        <plasmid evidence="1">unnamed</plasmid>
    </source>
</reference>
<comment type="caution">
    <text evidence="1">The sequence shown here is derived from an EMBL/GenBank/DDBJ whole genome shotgun (WGS) entry which is preliminary data.</text>
</comment>
<evidence type="ECO:0000313" key="1">
    <source>
        <dbReference type="EMBL" id="OYD85262.1"/>
    </source>
</evidence>
<dbReference type="Proteomes" id="UP000215367">
    <property type="component" value="Unassembled WGS sequence"/>
</dbReference>
<dbReference type="AlphaFoldDB" id="A0A235HHX0"/>
<organism evidence="1 2">
    <name type="scientific">Azospirillum brasilense</name>
    <dbReference type="NCBI Taxonomy" id="192"/>
    <lineage>
        <taxon>Bacteria</taxon>
        <taxon>Pseudomonadati</taxon>
        <taxon>Pseudomonadota</taxon>
        <taxon>Alphaproteobacteria</taxon>
        <taxon>Rhodospirillales</taxon>
        <taxon>Azospirillaceae</taxon>
        <taxon>Azospirillum</taxon>
    </lineage>
</organism>
<protein>
    <submittedName>
        <fullName evidence="1">Uncharacterized protein</fullName>
    </submittedName>
</protein>
<geneLocation type="plasmid" evidence="1">
    <name>unnamed</name>
</geneLocation>